<feature type="signal peptide" evidence="2">
    <location>
        <begin position="1"/>
        <end position="19"/>
    </location>
</feature>
<dbReference type="EMBL" id="JBGFUD010001973">
    <property type="protein sequence ID" value="MFH4976985.1"/>
    <property type="molecule type" value="Genomic_DNA"/>
</dbReference>
<comment type="caution">
    <text evidence="3">The sequence shown here is derived from an EMBL/GenBank/DDBJ whole genome shotgun (WGS) entry which is preliminary data.</text>
</comment>
<name>A0ABD6EAC0_9BILA</name>
<proteinExistence type="predicted"/>
<evidence type="ECO:0000313" key="4">
    <source>
        <dbReference type="Proteomes" id="UP001608902"/>
    </source>
</evidence>
<evidence type="ECO:0000313" key="3">
    <source>
        <dbReference type="EMBL" id="MFH4976985.1"/>
    </source>
</evidence>
<gene>
    <name evidence="3" type="ORF">AB6A40_003694</name>
</gene>
<evidence type="ECO:0000256" key="2">
    <source>
        <dbReference type="SAM" id="SignalP"/>
    </source>
</evidence>
<keyword evidence="4" id="KW-1185">Reference proteome</keyword>
<reference evidence="3 4" key="1">
    <citation type="submission" date="2024-08" db="EMBL/GenBank/DDBJ databases">
        <title>Gnathostoma spinigerum genome.</title>
        <authorList>
            <person name="Gonzalez-Bertolin B."/>
            <person name="Monzon S."/>
            <person name="Zaballos A."/>
            <person name="Jimenez P."/>
            <person name="Dekumyoy P."/>
            <person name="Varona S."/>
            <person name="Cuesta I."/>
            <person name="Sumanam S."/>
            <person name="Adisakwattana P."/>
            <person name="Gasser R.B."/>
            <person name="Hernandez-Gonzalez A."/>
            <person name="Young N.D."/>
            <person name="Perteguer M.J."/>
        </authorList>
    </citation>
    <scope>NUCLEOTIDE SEQUENCE [LARGE SCALE GENOMIC DNA]</scope>
    <source>
        <strain evidence="3">AL3</strain>
        <tissue evidence="3">Liver</tissue>
    </source>
</reference>
<sequence length="161" mass="18494">MQNVVGWMVIAFTLSQCDTNDYFLPTPGEDEPYGGRVKGQNGWITCTGYHWDFDCESGQMCYEDVNGGIDRCMPLPSFTDEEFEHSVYLNMPRKSKAYEKTPQLTNEKREDQGKPPFQPTYKSAPQLTQPTNVTTLKASRRKIEQQDPNEVLLLRDLDIPF</sequence>
<keyword evidence="2" id="KW-0732">Signal</keyword>
<dbReference type="Proteomes" id="UP001608902">
    <property type="component" value="Unassembled WGS sequence"/>
</dbReference>
<feature type="chain" id="PRO_5044784516" evidence="2">
    <location>
        <begin position="20"/>
        <end position="161"/>
    </location>
</feature>
<accession>A0ABD6EAC0</accession>
<feature type="compositionally biased region" description="Polar residues" evidence="1">
    <location>
        <begin position="120"/>
        <end position="137"/>
    </location>
</feature>
<dbReference type="AlphaFoldDB" id="A0ABD6EAC0"/>
<protein>
    <submittedName>
        <fullName evidence="3">Uncharacterized protein</fullName>
    </submittedName>
</protein>
<organism evidence="3 4">
    <name type="scientific">Gnathostoma spinigerum</name>
    <dbReference type="NCBI Taxonomy" id="75299"/>
    <lineage>
        <taxon>Eukaryota</taxon>
        <taxon>Metazoa</taxon>
        <taxon>Ecdysozoa</taxon>
        <taxon>Nematoda</taxon>
        <taxon>Chromadorea</taxon>
        <taxon>Rhabditida</taxon>
        <taxon>Spirurina</taxon>
        <taxon>Gnathostomatomorpha</taxon>
        <taxon>Gnathostomatoidea</taxon>
        <taxon>Gnathostomatidae</taxon>
        <taxon>Gnathostoma</taxon>
    </lineage>
</organism>
<evidence type="ECO:0000256" key="1">
    <source>
        <dbReference type="SAM" id="MobiDB-lite"/>
    </source>
</evidence>
<feature type="region of interest" description="Disordered" evidence="1">
    <location>
        <begin position="94"/>
        <end position="147"/>
    </location>
</feature>